<evidence type="ECO:0000313" key="2">
    <source>
        <dbReference type="EMBL" id="KZT71087.1"/>
    </source>
</evidence>
<evidence type="ECO:0000256" key="1">
    <source>
        <dbReference type="SAM" id="MobiDB-lite"/>
    </source>
</evidence>
<feature type="compositionally biased region" description="Basic and acidic residues" evidence="1">
    <location>
        <begin position="17"/>
        <end position="27"/>
    </location>
</feature>
<organism evidence="2 3">
    <name type="scientific">Daedalea quercina L-15889</name>
    <dbReference type="NCBI Taxonomy" id="1314783"/>
    <lineage>
        <taxon>Eukaryota</taxon>
        <taxon>Fungi</taxon>
        <taxon>Dikarya</taxon>
        <taxon>Basidiomycota</taxon>
        <taxon>Agaricomycotina</taxon>
        <taxon>Agaricomycetes</taxon>
        <taxon>Polyporales</taxon>
        <taxon>Fomitopsis</taxon>
    </lineage>
</organism>
<accession>A0A165RRU6</accession>
<feature type="compositionally biased region" description="Polar residues" evidence="1">
    <location>
        <begin position="29"/>
        <end position="44"/>
    </location>
</feature>
<gene>
    <name evidence="2" type="ORF">DAEQUDRAFT_136205</name>
</gene>
<keyword evidence="3" id="KW-1185">Reference proteome</keyword>
<reference evidence="2 3" key="1">
    <citation type="journal article" date="2016" name="Mol. Biol. Evol.">
        <title>Comparative Genomics of Early-Diverging Mushroom-Forming Fungi Provides Insights into the Origins of Lignocellulose Decay Capabilities.</title>
        <authorList>
            <person name="Nagy L.G."/>
            <person name="Riley R."/>
            <person name="Tritt A."/>
            <person name="Adam C."/>
            <person name="Daum C."/>
            <person name="Floudas D."/>
            <person name="Sun H."/>
            <person name="Yadav J.S."/>
            <person name="Pangilinan J."/>
            <person name="Larsson K.H."/>
            <person name="Matsuura K."/>
            <person name="Barry K."/>
            <person name="Labutti K."/>
            <person name="Kuo R."/>
            <person name="Ohm R.A."/>
            <person name="Bhattacharya S.S."/>
            <person name="Shirouzu T."/>
            <person name="Yoshinaga Y."/>
            <person name="Martin F.M."/>
            <person name="Grigoriev I.V."/>
            <person name="Hibbett D.S."/>
        </authorList>
    </citation>
    <scope>NUCLEOTIDE SEQUENCE [LARGE SCALE GENOMIC DNA]</scope>
    <source>
        <strain evidence="2 3">L-15889</strain>
    </source>
</reference>
<sequence>MGMGFNSWGRSCSEEIIGHQEGVDRDLTSVGNPSSSYRRATQPTVSLPTHVHRRNRIPIDR</sequence>
<dbReference type="EMBL" id="KV429047">
    <property type="protein sequence ID" value="KZT71087.1"/>
    <property type="molecule type" value="Genomic_DNA"/>
</dbReference>
<dbReference type="Proteomes" id="UP000076727">
    <property type="component" value="Unassembled WGS sequence"/>
</dbReference>
<feature type="region of interest" description="Disordered" evidence="1">
    <location>
        <begin position="17"/>
        <end position="44"/>
    </location>
</feature>
<protein>
    <submittedName>
        <fullName evidence="2">Uncharacterized protein</fullName>
    </submittedName>
</protein>
<evidence type="ECO:0000313" key="3">
    <source>
        <dbReference type="Proteomes" id="UP000076727"/>
    </source>
</evidence>
<proteinExistence type="predicted"/>
<dbReference type="AlphaFoldDB" id="A0A165RRU6"/>
<name>A0A165RRU6_9APHY</name>